<evidence type="ECO:0000256" key="2">
    <source>
        <dbReference type="ARBA" id="ARBA00023125"/>
    </source>
</evidence>
<dbReference type="Pfam" id="PF07702">
    <property type="entry name" value="UTRA"/>
    <property type="match status" value="1"/>
</dbReference>
<organism evidence="5 6">
    <name type="scientific">Granulimonas faecalis</name>
    <dbReference type="NCBI Taxonomy" id="2894155"/>
    <lineage>
        <taxon>Bacteria</taxon>
        <taxon>Bacillati</taxon>
        <taxon>Actinomycetota</taxon>
        <taxon>Coriobacteriia</taxon>
        <taxon>Coriobacteriales</taxon>
        <taxon>Kribbibacteriaceae</taxon>
        <taxon>Granulimonas</taxon>
    </lineage>
</organism>
<dbReference type="CDD" id="cd07377">
    <property type="entry name" value="WHTH_GntR"/>
    <property type="match status" value="1"/>
</dbReference>
<dbReference type="PROSITE" id="PS50949">
    <property type="entry name" value="HTH_GNTR"/>
    <property type="match status" value="1"/>
</dbReference>
<dbReference type="SMART" id="SM00866">
    <property type="entry name" value="UTRA"/>
    <property type="match status" value="1"/>
</dbReference>
<feature type="domain" description="HTH gntR-type" evidence="4">
    <location>
        <begin position="7"/>
        <end position="74"/>
    </location>
</feature>
<accession>A0AAV5B6S4</accession>
<dbReference type="GO" id="GO:0045892">
    <property type="term" value="P:negative regulation of DNA-templated transcription"/>
    <property type="evidence" value="ECO:0007669"/>
    <property type="project" value="TreeGrafter"/>
</dbReference>
<dbReference type="InterPro" id="IPR036390">
    <property type="entry name" value="WH_DNA-bd_sf"/>
</dbReference>
<dbReference type="InterPro" id="IPR036388">
    <property type="entry name" value="WH-like_DNA-bd_sf"/>
</dbReference>
<dbReference type="SMART" id="SM00345">
    <property type="entry name" value="HTH_GNTR"/>
    <property type="match status" value="1"/>
</dbReference>
<dbReference type="InterPro" id="IPR000524">
    <property type="entry name" value="Tscrpt_reg_HTH_GntR"/>
</dbReference>
<dbReference type="RefSeq" id="WP_135978282.1">
    <property type="nucleotide sequence ID" value="NZ_BQKC01000001.1"/>
</dbReference>
<dbReference type="Proteomes" id="UP001055025">
    <property type="component" value="Unassembled WGS sequence"/>
</dbReference>
<reference evidence="5" key="1">
    <citation type="journal article" date="2022" name="Int. J. Syst. Evol. Microbiol.">
        <title>Granulimonas faecalis gen. nov., sp. nov., and Leptogranulimonas caecicola gen. nov., sp. nov., novel lactate-producing Atopobiaceae bacteria isolated from mouse intestines, and an emended description of the family Atopobiaceae.</title>
        <authorList>
            <person name="Morinaga K."/>
            <person name="Kusada H."/>
            <person name="Sakamoto S."/>
            <person name="Murakami T."/>
            <person name="Toyoda A."/>
            <person name="Mori H."/>
            <person name="Meng X.Y."/>
            <person name="Takashino M."/>
            <person name="Murotomi K."/>
            <person name="Tamaki H."/>
        </authorList>
    </citation>
    <scope>NUCLEOTIDE SEQUENCE</scope>
    <source>
        <strain evidence="5">OPF53</strain>
    </source>
</reference>
<evidence type="ECO:0000313" key="6">
    <source>
        <dbReference type="Proteomes" id="UP001055025"/>
    </source>
</evidence>
<evidence type="ECO:0000313" key="5">
    <source>
        <dbReference type="EMBL" id="GJM55878.1"/>
    </source>
</evidence>
<evidence type="ECO:0000259" key="4">
    <source>
        <dbReference type="PROSITE" id="PS50949"/>
    </source>
</evidence>
<dbReference type="PRINTS" id="PR00035">
    <property type="entry name" value="HTHGNTR"/>
</dbReference>
<dbReference type="InterPro" id="IPR011663">
    <property type="entry name" value="UTRA"/>
</dbReference>
<evidence type="ECO:0000256" key="3">
    <source>
        <dbReference type="ARBA" id="ARBA00023163"/>
    </source>
</evidence>
<keyword evidence="3" id="KW-0804">Transcription</keyword>
<dbReference type="SUPFAM" id="SSF64288">
    <property type="entry name" value="Chorismate lyase-like"/>
    <property type="match status" value="1"/>
</dbReference>
<dbReference type="InterPro" id="IPR050679">
    <property type="entry name" value="Bact_HTH_transcr_reg"/>
</dbReference>
<dbReference type="GO" id="GO:0003700">
    <property type="term" value="F:DNA-binding transcription factor activity"/>
    <property type="evidence" value="ECO:0007669"/>
    <property type="project" value="InterPro"/>
</dbReference>
<keyword evidence="1" id="KW-0805">Transcription regulation</keyword>
<proteinExistence type="predicted"/>
<dbReference type="AlphaFoldDB" id="A0AAV5B6S4"/>
<dbReference type="InterPro" id="IPR028978">
    <property type="entry name" value="Chorismate_lyase_/UTRA_dom_sf"/>
</dbReference>
<keyword evidence="6" id="KW-1185">Reference proteome</keyword>
<dbReference type="SUPFAM" id="SSF46785">
    <property type="entry name" value="Winged helix' DNA-binding domain"/>
    <property type="match status" value="1"/>
</dbReference>
<dbReference type="PANTHER" id="PTHR44846">
    <property type="entry name" value="MANNOSYL-D-GLYCERATE TRANSPORT/METABOLISM SYSTEM REPRESSOR MNGR-RELATED"/>
    <property type="match status" value="1"/>
</dbReference>
<name>A0AAV5B6S4_9ACTN</name>
<dbReference type="PANTHER" id="PTHR44846:SF1">
    <property type="entry name" value="MANNOSYL-D-GLYCERATE TRANSPORT_METABOLISM SYSTEM REPRESSOR MNGR-RELATED"/>
    <property type="match status" value="1"/>
</dbReference>
<sequence length="241" mass="27042">MATVKKQPLYEQLADTLSDRMGVELAPGDLLPSEREMCGRYGISRTTVRQAMAELERRGLVVRRHGKGTFVADRSADATNLMQSYSFTQQMREAGRVPRTDVLFFGRVEATAEVARMLGLRLGDPTFELQRLRSADAVPMMVERTYLPVVPFLSLSLELLEAKPLYELMEGEFGQTIRVAEEEFCASLARPADAELLGVPVGSPVLDLTRVTYSTANEAIEYTLSVARADRFRYKVSHWRS</sequence>
<evidence type="ECO:0000256" key="1">
    <source>
        <dbReference type="ARBA" id="ARBA00023015"/>
    </source>
</evidence>
<protein>
    <submittedName>
        <fullName evidence="5">GntR family transcriptional regulator</fullName>
    </submittedName>
</protein>
<dbReference type="Pfam" id="PF00392">
    <property type="entry name" value="GntR"/>
    <property type="match status" value="1"/>
</dbReference>
<dbReference type="Gene3D" id="1.10.10.10">
    <property type="entry name" value="Winged helix-like DNA-binding domain superfamily/Winged helix DNA-binding domain"/>
    <property type="match status" value="1"/>
</dbReference>
<gene>
    <name evidence="5" type="ORF">ATOP_15330</name>
</gene>
<dbReference type="EMBL" id="BQKC01000001">
    <property type="protein sequence ID" value="GJM55878.1"/>
    <property type="molecule type" value="Genomic_DNA"/>
</dbReference>
<comment type="caution">
    <text evidence="5">The sequence shown here is derived from an EMBL/GenBank/DDBJ whole genome shotgun (WGS) entry which is preliminary data.</text>
</comment>
<dbReference type="GO" id="GO:0003677">
    <property type="term" value="F:DNA binding"/>
    <property type="evidence" value="ECO:0007669"/>
    <property type="project" value="UniProtKB-KW"/>
</dbReference>
<dbReference type="Gene3D" id="3.40.1410.10">
    <property type="entry name" value="Chorismate lyase-like"/>
    <property type="match status" value="1"/>
</dbReference>
<keyword evidence="2" id="KW-0238">DNA-binding</keyword>